<comment type="caution">
    <text evidence="3">The sequence shown here is derived from an EMBL/GenBank/DDBJ whole genome shotgun (WGS) entry which is preliminary data.</text>
</comment>
<dbReference type="OrthoDB" id="448427at2759"/>
<dbReference type="AlphaFoldDB" id="A0A059JCU0"/>
<organism evidence="3 4">
    <name type="scientific">Trichophyton interdigitale (strain MR816)</name>
    <dbReference type="NCBI Taxonomy" id="1215338"/>
    <lineage>
        <taxon>Eukaryota</taxon>
        <taxon>Fungi</taxon>
        <taxon>Dikarya</taxon>
        <taxon>Ascomycota</taxon>
        <taxon>Pezizomycotina</taxon>
        <taxon>Eurotiomycetes</taxon>
        <taxon>Eurotiomycetidae</taxon>
        <taxon>Onygenales</taxon>
        <taxon>Arthrodermataceae</taxon>
        <taxon>Trichophyton</taxon>
    </lineage>
</organism>
<evidence type="ECO:0000256" key="2">
    <source>
        <dbReference type="SAM" id="MobiDB-lite"/>
    </source>
</evidence>
<comment type="similarity">
    <text evidence="1">Belongs to the lysine N-acyltransferase MbtK family.</text>
</comment>
<evidence type="ECO:0000313" key="3">
    <source>
        <dbReference type="EMBL" id="KDB25666.1"/>
    </source>
</evidence>
<dbReference type="Proteomes" id="UP000024533">
    <property type="component" value="Unassembled WGS sequence"/>
</dbReference>
<dbReference type="PANTHER" id="PTHR31438:SF1">
    <property type="entry name" value="LYSINE N-ACYLTRANSFERASE C17G9.06C-RELATED"/>
    <property type="match status" value="1"/>
</dbReference>
<evidence type="ECO:0008006" key="5">
    <source>
        <dbReference type="Google" id="ProtNLM"/>
    </source>
</evidence>
<dbReference type="OMA" id="FPHKQSW"/>
<evidence type="ECO:0000313" key="4">
    <source>
        <dbReference type="Proteomes" id="UP000024533"/>
    </source>
</evidence>
<feature type="compositionally biased region" description="Polar residues" evidence="2">
    <location>
        <begin position="233"/>
        <end position="247"/>
    </location>
</feature>
<dbReference type="GO" id="GO:0016410">
    <property type="term" value="F:N-acyltransferase activity"/>
    <property type="evidence" value="ECO:0007669"/>
    <property type="project" value="TreeGrafter"/>
</dbReference>
<dbReference type="SUPFAM" id="SSF55729">
    <property type="entry name" value="Acyl-CoA N-acyltransferases (Nat)"/>
    <property type="match status" value="1"/>
</dbReference>
<dbReference type="PANTHER" id="PTHR31438">
    <property type="entry name" value="LYSINE N-ACYLTRANSFERASE C17G9.06C-RELATED"/>
    <property type="match status" value="1"/>
</dbReference>
<dbReference type="InterPro" id="IPR016181">
    <property type="entry name" value="Acyl_CoA_acyltransferase"/>
</dbReference>
<dbReference type="Gene3D" id="3.40.630.30">
    <property type="match status" value="1"/>
</dbReference>
<dbReference type="STRING" id="1215338.A0A059JCU0"/>
<keyword evidence="4" id="KW-1185">Reference proteome</keyword>
<feature type="region of interest" description="Disordered" evidence="2">
    <location>
        <begin position="227"/>
        <end position="254"/>
    </location>
</feature>
<proteinExistence type="inferred from homology"/>
<dbReference type="Pfam" id="PF13523">
    <property type="entry name" value="Acetyltransf_8"/>
    <property type="match status" value="1"/>
</dbReference>
<protein>
    <recommendedName>
        <fullName evidence="5">Acyltransferase MbtK/IucB-like conserved domain-containing protein</fullName>
    </recommendedName>
</protein>
<sequence length="527" mass="59740">MPIPTTILLPDGYTLNVTPVFGGFSFKASKLNSNERSLLPAGWSIVINSLREPKASKAEANSDYYFDETPKNEGENPFEWESNRYTRPTLDSDYFFISTIHFASSKAVVPKSIATCQIALILWSTLYWYFHQAAPSSRITTKESAAVPERARPRGEWVVHIRHEGLLKGRNLLLKLERMGLVTTENSIVGLEDPNGPPEKLDMFVSRRSFWQIDPHIFLFSLTPDMTPKPESPSRSGTSSPADSYNSGGRGNRMSASPAPLGSFYSSGHVPSYFPPPPAQWVMLDGWLRHPIRQKPPRQGETFYIRHIPSLQKTLSFRIPSLFTNSPPDTEETALGRYHRALCINHNNMLESIKPLVLKPRGSDLEFLHTILNTPKAKEIWDSAGPINIQEEFIKVRLTSKHLFPALGCWNGQPFGYFEIFWVKEGSVQRPLPVLVDDFDRGIRCTVLDEEDRRPHQTQVWLNALIHYCLLADNRTQAIAVGPRVDDEEYLSSLIEAGFYKEGEFALPQKQCAIMRLKRANWEAPTL</sequence>
<name>A0A059JCU0_TRIIM</name>
<dbReference type="HOGENOM" id="CLU_027095_1_0_1"/>
<gene>
    <name evidence="3" type="ORF">H109_02510</name>
</gene>
<dbReference type="EMBL" id="AOKY01000188">
    <property type="protein sequence ID" value="KDB25666.1"/>
    <property type="molecule type" value="Genomic_DNA"/>
</dbReference>
<reference evidence="3 4" key="1">
    <citation type="submission" date="2014-02" db="EMBL/GenBank/DDBJ databases">
        <title>The Genome Sequence of Trichophyton interdigitale MR816.</title>
        <authorList>
            <consortium name="The Broad Institute Genomics Platform"/>
            <person name="Cuomo C.A."/>
            <person name="White T.C."/>
            <person name="Graser Y."/>
            <person name="Martinez-Rossi N."/>
            <person name="Heitman J."/>
            <person name="Young S.K."/>
            <person name="Zeng Q."/>
            <person name="Gargeya S."/>
            <person name="Abouelleil A."/>
            <person name="Alvarado L."/>
            <person name="Chapman S.B."/>
            <person name="Gainer-Dewar J."/>
            <person name="Goldberg J."/>
            <person name="Griggs A."/>
            <person name="Gujja S."/>
            <person name="Hansen M."/>
            <person name="Howarth C."/>
            <person name="Imamovic A."/>
            <person name="Larimer J."/>
            <person name="Martinez D."/>
            <person name="Murphy C."/>
            <person name="Pearson M.D."/>
            <person name="Persinoti G."/>
            <person name="Poon T."/>
            <person name="Priest M."/>
            <person name="Roberts A.D."/>
            <person name="Saif S."/>
            <person name="Shea T.D."/>
            <person name="Sykes S.N."/>
            <person name="Wortman J."/>
            <person name="Nusbaum C."/>
            <person name="Birren B."/>
        </authorList>
    </citation>
    <scope>NUCLEOTIDE SEQUENCE [LARGE SCALE GENOMIC DNA]</scope>
    <source>
        <strain evidence="3 4">MR816</strain>
    </source>
</reference>
<accession>A0A059JCU0</accession>
<evidence type="ECO:0000256" key="1">
    <source>
        <dbReference type="ARBA" id="ARBA00009893"/>
    </source>
</evidence>